<evidence type="ECO:0000313" key="3">
    <source>
        <dbReference type="Proteomes" id="UP001387215"/>
    </source>
</evidence>
<dbReference type="PROSITE" id="PS51257">
    <property type="entry name" value="PROKAR_LIPOPROTEIN"/>
    <property type="match status" value="1"/>
</dbReference>
<comment type="caution">
    <text evidence="2">The sequence shown here is derived from an EMBL/GenBank/DDBJ whole genome shotgun (WGS) entry which is preliminary data.</text>
</comment>
<organism evidence="2 3">
    <name type="scientific">Lysobacter firmicutimachus</name>
    <dbReference type="NCBI Taxonomy" id="1792846"/>
    <lineage>
        <taxon>Bacteria</taxon>
        <taxon>Pseudomonadati</taxon>
        <taxon>Pseudomonadota</taxon>
        <taxon>Gammaproteobacteria</taxon>
        <taxon>Lysobacterales</taxon>
        <taxon>Lysobacteraceae</taxon>
        <taxon>Lysobacter</taxon>
    </lineage>
</organism>
<sequence length="135" mass="14796">MTALPWRPRRAVRSVALATLPVLLGACAGDPLRDEVQARIQALLRTRERALVSAAVLTGFRWRQLCFGEDTPPQLRFRIDGGERLIALDAGYYVAEPYVAGSPAGRCLPPDARLQLRRRPGGGTIELRLADPPAQ</sequence>
<keyword evidence="3" id="KW-1185">Reference proteome</keyword>
<feature type="signal peptide" evidence="1">
    <location>
        <begin position="1"/>
        <end position="28"/>
    </location>
</feature>
<evidence type="ECO:0000256" key="1">
    <source>
        <dbReference type="SAM" id="SignalP"/>
    </source>
</evidence>
<proteinExistence type="predicted"/>
<keyword evidence="1" id="KW-0732">Signal</keyword>
<evidence type="ECO:0008006" key="4">
    <source>
        <dbReference type="Google" id="ProtNLM"/>
    </source>
</evidence>
<reference evidence="2 3" key="1">
    <citation type="submission" date="2024-02" db="EMBL/GenBank/DDBJ databases">
        <title>Lysobacter Genome Sequencing and Mining.</title>
        <authorList>
            <person name="Bierman J."/>
            <person name="Walker M.C."/>
        </authorList>
    </citation>
    <scope>NUCLEOTIDE SEQUENCE [LARGE SCALE GENOMIC DNA]</scope>
    <source>
        <strain evidence="2 3">PB6250</strain>
    </source>
</reference>
<dbReference type="Proteomes" id="UP001387215">
    <property type="component" value="Unassembled WGS sequence"/>
</dbReference>
<evidence type="ECO:0000313" key="2">
    <source>
        <dbReference type="EMBL" id="MEI2453697.1"/>
    </source>
</evidence>
<protein>
    <recommendedName>
        <fullName evidence="4">Lipoprotein</fullName>
    </recommendedName>
</protein>
<gene>
    <name evidence="2" type="ORF">V2J18_03290</name>
</gene>
<feature type="chain" id="PRO_5045373368" description="Lipoprotein" evidence="1">
    <location>
        <begin position="29"/>
        <end position="135"/>
    </location>
</feature>
<name>A0ABU8D0L0_9GAMM</name>
<accession>A0ABU8D0L0</accession>
<dbReference type="EMBL" id="JBANDL010000002">
    <property type="protein sequence ID" value="MEI2453697.1"/>
    <property type="molecule type" value="Genomic_DNA"/>
</dbReference>
<dbReference type="RefSeq" id="WP_336130963.1">
    <property type="nucleotide sequence ID" value="NZ_JBANDL010000002.1"/>
</dbReference>